<reference evidence="6 7" key="1">
    <citation type="submission" date="2017-07" db="EMBL/GenBank/DDBJ databases">
        <title>Leptospira spp. isolated from tropical soils.</title>
        <authorList>
            <person name="Thibeaux R."/>
            <person name="Iraola G."/>
            <person name="Ferres I."/>
            <person name="Bierque E."/>
            <person name="Girault D."/>
            <person name="Soupe-Gilbert M.-E."/>
            <person name="Picardeau M."/>
            <person name="Goarant C."/>
        </authorList>
    </citation>
    <scope>NUCLEOTIDE SEQUENCE [LARGE SCALE GENOMIC DNA]</scope>
    <source>
        <strain evidence="5 7">FH1-B-B1</strain>
        <strain evidence="4 6">FH1-B-C1</strain>
    </source>
</reference>
<comment type="caution">
    <text evidence="5">The sequence shown here is derived from an EMBL/GenBank/DDBJ whole genome shotgun (WGS) entry which is preliminary data.</text>
</comment>
<dbReference type="Pfam" id="PF00498">
    <property type="entry name" value="FHA"/>
    <property type="match status" value="1"/>
</dbReference>
<dbReference type="SUPFAM" id="SSF49879">
    <property type="entry name" value="SMAD/FHA domain"/>
    <property type="match status" value="1"/>
</dbReference>
<evidence type="ECO:0000313" key="5">
    <source>
        <dbReference type="EMBL" id="PJZ72139.1"/>
    </source>
</evidence>
<dbReference type="EMBL" id="NPDZ01000013">
    <property type="protein sequence ID" value="PJZ72139.1"/>
    <property type="molecule type" value="Genomic_DNA"/>
</dbReference>
<accession>A0A2M9ZJB2</accession>
<dbReference type="PROSITE" id="PS50006">
    <property type="entry name" value="FHA_DOMAIN"/>
    <property type="match status" value="1"/>
</dbReference>
<organism evidence="5 7">
    <name type="scientific">Leptospira perolatii</name>
    <dbReference type="NCBI Taxonomy" id="2023191"/>
    <lineage>
        <taxon>Bacteria</taxon>
        <taxon>Pseudomonadati</taxon>
        <taxon>Spirochaetota</taxon>
        <taxon>Spirochaetia</taxon>
        <taxon>Leptospirales</taxon>
        <taxon>Leptospiraceae</taxon>
        <taxon>Leptospira</taxon>
    </lineage>
</organism>
<feature type="transmembrane region" description="Helical" evidence="1">
    <location>
        <begin position="290"/>
        <end position="319"/>
    </location>
</feature>
<evidence type="ECO:0000313" key="6">
    <source>
        <dbReference type="Proteomes" id="UP000231962"/>
    </source>
</evidence>
<dbReference type="SMART" id="SM00240">
    <property type="entry name" value="FHA"/>
    <property type="match status" value="1"/>
</dbReference>
<dbReference type="CDD" id="cd00060">
    <property type="entry name" value="FHA"/>
    <property type="match status" value="1"/>
</dbReference>
<evidence type="ECO:0000259" key="3">
    <source>
        <dbReference type="PROSITE" id="PS50006"/>
    </source>
</evidence>
<dbReference type="InterPro" id="IPR008984">
    <property type="entry name" value="SMAD_FHA_dom_sf"/>
</dbReference>
<protein>
    <recommendedName>
        <fullName evidence="3">FHA domain-containing protein</fullName>
    </recommendedName>
</protein>
<keyword evidence="1" id="KW-1133">Transmembrane helix</keyword>
<feature type="signal peptide" evidence="2">
    <location>
        <begin position="1"/>
        <end position="21"/>
    </location>
</feature>
<feature type="domain" description="FHA" evidence="3">
    <location>
        <begin position="408"/>
        <end position="457"/>
    </location>
</feature>
<dbReference type="Proteomes" id="UP000231990">
    <property type="component" value="Unassembled WGS sequence"/>
</dbReference>
<feature type="chain" id="PRO_5014760996" description="FHA domain-containing protein" evidence="2">
    <location>
        <begin position="22"/>
        <end position="481"/>
    </location>
</feature>
<dbReference type="PROSITE" id="PS51257">
    <property type="entry name" value="PROKAR_LIPOPROTEIN"/>
    <property type="match status" value="1"/>
</dbReference>
<dbReference type="OrthoDB" id="344049at2"/>
<keyword evidence="1" id="KW-0812">Transmembrane</keyword>
<gene>
    <name evidence="4" type="ORF">CH360_17455</name>
    <name evidence="5" type="ORF">CH373_15885</name>
</gene>
<dbReference type="InterPro" id="IPR000253">
    <property type="entry name" value="FHA_dom"/>
</dbReference>
<dbReference type="Gene3D" id="2.60.200.20">
    <property type="match status" value="1"/>
</dbReference>
<dbReference type="AlphaFoldDB" id="A0A2M9ZJB2"/>
<evidence type="ECO:0000313" key="7">
    <source>
        <dbReference type="Proteomes" id="UP000231990"/>
    </source>
</evidence>
<dbReference type="RefSeq" id="WP_100715409.1">
    <property type="nucleotide sequence ID" value="NZ_NPDY01000030.1"/>
</dbReference>
<name>A0A2M9ZJB2_9LEPT</name>
<keyword evidence="2" id="KW-0732">Signal</keyword>
<evidence type="ECO:0000313" key="4">
    <source>
        <dbReference type="EMBL" id="PJZ68204.1"/>
    </source>
</evidence>
<keyword evidence="6" id="KW-1185">Reference proteome</keyword>
<keyword evidence="1" id="KW-0472">Membrane</keyword>
<evidence type="ECO:0000256" key="1">
    <source>
        <dbReference type="SAM" id="Phobius"/>
    </source>
</evidence>
<evidence type="ECO:0000256" key="2">
    <source>
        <dbReference type="SAM" id="SignalP"/>
    </source>
</evidence>
<proteinExistence type="predicted"/>
<dbReference type="Proteomes" id="UP000231962">
    <property type="component" value="Unassembled WGS sequence"/>
</dbReference>
<sequence>MRRFRLTLFLFSVFACTTLLAENQGFVIEGIESKDYPKIRVLLKENSRKSLDREILTIKETKQGKTLRVIRPDLKREEGTRPIHVYVVAQMTHSLEANNRSTEFLRQIVESSEEEDRFSFVFFADDVYVPKLDLSRKEAFKEAKVDGANPNRSTGASLDYVFQKVSPKFRSGDYVLLLLNDLEIMPTNDARRGAYSSGTPIHLFAYPSKGAKWIAEKHAGLFYSNLDRDGVREILSDIEYFRRFPWVLSYESPFKNEWSWAESPKIKIEIETPSKISQTSEYTLSIRTKLLVFFLNPAVFLPTMGFLLILTMFALLVVLRKSPNARLQMPGSVEERMQTLDEEQDVYRKMYGDQFQYVYAEDERVEPERAIPVSLKEFEQGEEYEKATLILKEGRNPGKQFSLQKSETTIGNSELADLVLYEQGVSKNHTRIRRVKNRYVLYDLVSEVGTFLNGKKVLRPRILYDFDEIGIGKALLVFRGK</sequence>
<dbReference type="EMBL" id="NPDY01000030">
    <property type="protein sequence ID" value="PJZ68204.1"/>
    <property type="molecule type" value="Genomic_DNA"/>
</dbReference>